<dbReference type="SUPFAM" id="SSF47473">
    <property type="entry name" value="EF-hand"/>
    <property type="match status" value="1"/>
</dbReference>
<keyword evidence="5" id="KW-1185">Reference proteome</keyword>
<dbReference type="GO" id="GO:0005509">
    <property type="term" value="F:calcium ion binding"/>
    <property type="evidence" value="ECO:0007669"/>
    <property type="project" value="InterPro"/>
</dbReference>
<dbReference type="GeneID" id="17271323"/>
<dbReference type="KEGG" id="ehx:EMIHUDRAFT_100704"/>
<evidence type="ECO:0000256" key="2">
    <source>
        <dbReference type="SAM" id="MobiDB-lite"/>
    </source>
</evidence>
<name>A0A0D3JQJ2_EMIH1</name>
<keyword evidence="1" id="KW-0106">Calcium</keyword>
<dbReference type="InterPro" id="IPR011992">
    <property type="entry name" value="EF-hand-dom_pair"/>
</dbReference>
<dbReference type="Gene3D" id="1.10.238.10">
    <property type="entry name" value="EF-hand"/>
    <property type="match status" value="1"/>
</dbReference>
<dbReference type="InterPro" id="IPR018247">
    <property type="entry name" value="EF_Hand_1_Ca_BS"/>
</dbReference>
<feature type="region of interest" description="Disordered" evidence="2">
    <location>
        <begin position="282"/>
        <end position="316"/>
    </location>
</feature>
<organism evidence="4 5">
    <name type="scientific">Emiliania huxleyi (strain CCMP1516)</name>
    <dbReference type="NCBI Taxonomy" id="280463"/>
    <lineage>
        <taxon>Eukaryota</taxon>
        <taxon>Haptista</taxon>
        <taxon>Haptophyta</taxon>
        <taxon>Prymnesiophyceae</taxon>
        <taxon>Isochrysidales</taxon>
        <taxon>Noelaerhabdaceae</taxon>
        <taxon>Emiliania</taxon>
    </lineage>
</organism>
<accession>A0A0D3JQJ2</accession>
<evidence type="ECO:0000259" key="3">
    <source>
        <dbReference type="PROSITE" id="PS50222"/>
    </source>
</evidence>
<protein>
    <recommendedName>
        <fullName evidence="3">EF-hand domain-containing protein</fullName>
    </recommendedName>
</protein>
<sequence>MEPAKQQDLDQLSREVRIANEYYFRSHPELRLLMKSFVAALHVENVPAGELRTFAEAFFADPTLASRIKTAQAKLGPAAEMKDPAILEHIERVFEEVDTDGRGTLSRGELRAKIQQDDQLEKLLGKPDLKQMSSMKSSEFSFEGLFGDADMDGNRELTLEEFKLSIVLARSKAVFQAESGGSDGTLTRAEVQKRIQADEDLVAILGLRDLQRMSSMKIANPRLHRLLAETDADGVEERLTWNEFKSTVRPPPASAPVSAALGTGVSIVAQPRMSMAGRVSGHEALDLNGDGRVTKSEKDELDANGDGAISKLEADP</sequence>
<evidence type="ECO:0000313" key="5">
    <source>
        <dbReference type="Proteomes" id="UP000013827"/>
    </source>
</evidence>
<dbReference type="Proteomes" id="UP000013827">
    <property type="component" value="Unassembled WGS sequence"/>
</dbReference>
<dbReference type="AlphaFoldDB" id="A0A0D3JQJ2"/>
<dbReference type="PROSITE" id="PS00018">
    <property type="entry name" value="EF_HAND_1"/>
    <property type="match status" value="1"/>
</dbReference>
<dbReference type="HOGENOM" id="CLU_881177_0_0_1"/>
<reference evidence="5" key="1">
    <citation type="journal article" date="2013" name="Nature">
        <title>Pan genome of the phytoplankton Emiliania underpins its global distribution.</title>
        <authorList>
            <person name="Read B.A."/>
            <person name="Kegel J."/>
            <person name="Klute M.J."/>
            <person name="Kuo A."/>
            <person name="Lefebvre S.C."/>
            <person name="Maumus F."/>
            <person name="Mayer C."/>
            <person name="Miller J."/>
            <person name="Monier A."/>
            <person name="Salamov A."/>
            <person name="Young J."/>
            <person name="Aguilar M."/>
            <person name="Claverie J.M."/>
            <person name="Frickenhaus S."/>
            <person name="Gonzalez K."/>
            <person name="Herman E.K."/>
            <person name="Lin Y.C."/>
            <person name="Napier J."/>
            <person name="Ogata H."/>
            <person name="Sarno A.F."/>
            <person name="Shmutz J."/>
            <person name="Schroeder D."/>
            <person name="de Vargas C."/>
            <person name="Verret F."/>
            <person name="von Dassow P."/>
            <person name="Valentin K."/>
            <person name="Van de Peer Y."/>
            <person name="Wheeler G."/>
            <person name="Dacks J.B."/>
            <person name="Delwiche C.F."/>
            <person name="Dyhrman S.T."/>
            <person name="Glockner G."/>
            <person name="John U."/>
            <person name="Richards T."/>
            <person name="Worden A.Z."/>
            <person name="Zhang X."/>
            <person name="Grigoriev I.V."/>
            <person name="Allen A.E."/>
            <person name="Bidle K."/>
            <person name="Borodovsky M."/>
            <person name="Bowler C."/>
            <person name="Brownlee C."/>
            <person name="Cock J.M."/>
            <person name="Elias M."/>
            <person name="Gladyshev V.N."/>
            <person name="Groth M."/>
            <person name="Guda C."/>
            <person name="Hadaegh A."/>
            <person name="Iglesias-Rodriguez M.D."/>
            <person name="Jenkins J."/>
            <person name="Jones B.M."/>
            <person name="Lawson T."/>
            <person name="Leese F."/>
            <person name="Lindquist E."/>
            <person name="Lobanov A."/>
            <person name="Lomsadze A."/>
            <person name="Malik S.B."/>
            <person name="Marsh M.E."/>
            <person name="Mackinder L."/>
            <person name="Mock T."/>
            <person name="Mueller-Roeber B."/>
            <person name="Pagarete A."/>
            <person name="Parker M."/>
            <person name="Probert I."/>
            <person name="Quesneville H."/>
            <person name="Raines C."/>
            <person name="Rensing S.A."/>
            <person name="Riano-Pachon D.M."/>
            <person name="Richier S."/>
            <person name="Rokitta S."/>
            <person name="Shiraiwa Y."/>
            <person name="Soanes D.M."/>
            <person name="van der Giezen M."/>
            <person name="Wahlund T.M."/>
            <person name="Williams B."/>
            <person name="Wilson W."/>
            <person name="Wolfe G."/>
            <person name="Wurch L.L."/>
        </authorList>
    </citation>
    <scope>NUCLEOTIDE SEQUENCE</scope>
</reference>
<evidence type="ECO:0000313" key="4">
    <source>
        <dbReference type="EnsemblProtists" id="EOD25777"/>
    </source>
</evidence>
<dbReference type="Pfam" id="PF13202">
    <property type="entry name" value="EF-hand_5"/>
    <property type="match status" value="3"/>
</dbReference>
<dbReference type="RefSeq" id="XP_005778206.1">
    <property type="nucleotide sequence ID" value="XM_005778149.1"/>
</dbReference>
<dbReference type="EnsemblProtists" id="EOD25777">
    <property type="protein sequence ID" value="EOD25777"/>
    <property type="gene ID" value="EMIHUDRAFT_100704"/>
</dbReference>
<feature type="domain" description="EF-hand" evidence="3">
    <location>
        <begin position="85"/>
        <end position="120"/>
    </location>
</feature>
<proteinExistence type="predicted"/>
<dbReference type="PaxDb" id="2903-EOD25777"/>
<evidence type="ECO:0000256" key="1">
    <source>
        <dbReference type="ARBA" id="ARBA00022837"/>
    </source>
</evidence>
<reference evidence="4" key="2">
    <citation type="submission" date="2024-10" db="UniProtKB">
        <authorList>
            <consortium name="EnsemblProtists"/>
        </authorList>
    </citation>
    <scope>IDENTIFICATION</scope>
</reference>
<dbReference type="PROSITE" id="PS50222">
    <property type="entry name" value="EF_HAND_2"/>
    <property type="match status" value="1"/>
</dbReference>
<dbReference type="InterPro" id="IPR002048">
    <property type="entry name" value="EF_hand_dom"/>
</dbReference>